<dbReference type="AlphaFoldDB" id="A0A1G2HJ74"/>
<keyword evidence="2" id="KW-0732">Signal</keyword>
<sequence>MKKVLIIFFASFVLLFLIPSIPKAGAAAICDESDPSGTFNPNTPINQKLGLVPCGNAVNASSGPACRCELTHLFVLIVNVYNFIILYIATPLAGLLIVIGGVLLLVSAGNPGLASMAKRIIWGAIIGVLLIFGAWLIINIVLQAIGYAGAWSSPF</sequence>
<reference evidence="3 4" key="1">
    <citation type="journal article" date="2016" name="Nat. Commun.">
        <title>Thousands of microbial genomes shed light on interconnected biogeochemical processes in an aquifer system.</title>
        <authorList>
            <person name="Anantharaman K."/>
            <person name="Brown C.T."/>
            <person name="Hug L.A."/>
            <person name="Sharon I."/>
            <person name="Castelle C.J."/>
            <person name="Probst A.J."/>
            <person name="Thomas B.C."/>
            <person name="Singh A."/>
            <person name="Wilkins M.J."/>
            <person name="Karaoz U."/>
            <person name="Brodie E.L."/>
            <person name="Williams K.H."/>
            <person name="Hubbard S.S."/>
            <person name="Banfield J.F."/>
        </authorList>
    </citation>
    <scope>NUCLEOTIDE SEQUENCE [LARGE SCALE GENOMIC DNA]</scope>
</reference>
<keyword evidence="1" id="KW-0812">Transmembrane</keyword>
<accession>A0A1G2HJ74</accession>
<proteinExistence type="predicted"/>
<dbReference type="Proteomes" id="UP000178991">
    <property type="component" value="Unassembled WGS sequence"/>
</dbReference>
<name>A0A1G2HJ74_9BACT</name>
<dbReference type="EMBL" id="MHOL01000020">
    <property type="protein sequence ID" value="OGZ62525.1"/>
    <property type="molecule type" value="Genomic_DNA"/>
</dbReference>
<comment type="caution">
    <text evidence="3">The sequence shown here is derived from an EMBL/GenBank/DDBJ whole genome shotgun (WGS) entry which is preliminary data.</text>
</comment>
<keyword evidence="1" id="KW-1133">Transmembrane helix</keyword>
<evidence type="ECO:0000313" key="4">
    <source>
        <dbReference type="Proteomes" id="UP000178991"/>
    </source>
</evidence>
<evidence type="ECO:0008006" key="5">
    <source>
        <dbReference type="Google" id="ProtNLM"/>
    </source>
</evidence>
<protein>
    <recommendedName>
        <fullName evidence="5">DUF4190 domain-containing protein</fullName>
    </recommendedName>
</protein>
<evidence type="ECO:0000313" key="3">
    <source>
        <dbReference type="EMBL" id="OGZ62525.1"/>
    </source>
</evidence>
<evidence type="ECO:0000256" key="2">
    <source>
        <dbReference type="SAM" id="SignalP"/>
    </source>
</evidence>
<feature type="chain" id="PRO_5009583122" description="DUF4190 domain-containing protein" evidence="2">
    <location>
        <begin position="27"/>
        <end position="155"/>
    </location>
</feature>
<feature type="signal peptide" evidence="2">
    <location>
        <begin position="1"/>
        <end position="26"/>
    </location>
</feature>
<keyword evidence="1" id="KW-0472">Membrane</keyword>
<organism evidence="3 4">
    <name type="scientific">Candidatus Staskawiczbacteria bacterium RIFCSPHIGHO2_01_FULL_34_27</name>
    <dbReference type="NCBI Taxonomy" id="1802199"/>
    <lineage>
        <taxon>Bacteria</taxon>
        <taxon>Candidatus Staskawicziibacteriota</taxon>
    </lineage>
</organism>
<feature type="transmembrane region" description="Helical" evidence="1">
    <location>
        <begin position="84"/>
        <end position="108"/>
    </location>
</feature>
<feature type="transmembrane region" description="Helical" evidence="1">
    <location>
        <begin position="120"/>
        <end position="145"/>
    </location>
</feature>
<gene>
    <name evidence="3" type="ORF">A2639_02550</name>
</gene>
<evidence type="ECO:0000256" key="1">
    <source>
        <dbReference type="SAM" id="Phobius"/>
    </source>
</evidence>